<dbReference type="EMBL" id="OU896707">
    <property type="protein sequence ID" value="CAG9812435.1"/>
    <property type="molecule type" value="Genomic_DNA"/>
</dbReference>
<evidence type="ECO:0000313" key="3">
    <source>
        <dbReference type="Proteomes" id="UP001153737"/>
    </source>
</evidence>
<dbReference type="Proteomes" id="UP001153737">
    <property type="component" value="Chromosome 1"/>
</dbReference>
<organism evidence="2 3">
    <name type="scientific">Phaedon cochleariae</name>
    <name type="common">Mustard beetle</name>
    <dbReference type="NCBI Taxonomy" id="80249"/>
    <lineage>
        <taxon>Eukaryota</taxon>
        <taxon>Metazoa</taxon>
        <taxon>Ecdysozoa</taxon>
        <taxon>Arthropoda</taxon>
        <taxon>Hexapoda</taxon>
        <taxon>Insecta</taxon>
        <taxon>Pterygota</taxon>
        <taxon>Neoptera</taxon>
        <taxon>Endopterygota</taxon>
        <taxon>Coleoptera</taxon>
        <taxon>Polyphaga</taxon>
        <taxon>Cucujiformia</taxon>
        <taxon>Chrysomeloidea</taxon>
        <taxon>Chrysomelidae</taxon>
        <taxon>Chrysomelinae</taxon>
        <taxon>Chrysomelini</taxon>
        <taxon>Phaedon</taxon>
    </lineage>
</organism>
<dbReference type="OrthoDB" id="8187586at2759"/>
<keyword evidence="3" id="KW-1185">Reference proteome</keyword>
<feature type="transmembrane region" description="Helical" evidence="1">
    <location>
        <begin position="98"/>
        <end position="118"/>
    </location>
</feature>
<feature type="transmembrane region" description="Helical" evidence="1">
    <location>
        <begin position="32"/>
        <end position="50"/>
    </location>
</feature>
<evidence type="ECO:0000313" key="2">
    <source>
        <dbReference type="EMBL" id="CAG9812435.1"/>
    </source>
</evidence>
<keyword evidence="1" id="KW-1133">Transmembrane helix</keyword>
<keyword evidence="1" id="KW-0472">Membrane</keyword>
<reference evidence="2" key="1">
    <citation type="submission" date="2022-01" db="EMBL/GenBank/DDBJ databases">
        <authorList>
            <person name="King R."/>
        </authorList>
    </citation>
    <scope>NUCLEOTIDE SEQUENCE</scope>
</reference>
<accession>A0A9N9SAF8</accession>
<feature type="transmembrane region" description="Helical" evidence="1">
    <location>
        <begin position="138"/>
        <end position="162"/>
    </location>
</feature>
<reference evidence="2" key="2">
    <citation type="submission" date="2022-10" db="EMBL/GenBank/DDBJ databases">
        <authorList>
            <consortium name="ENA_rothamsted_submissions"/>
            <consortium name="culmorum"/>
            <person name="King R."/>
        </authorList>
    </citation>
    <scope>NUCLEOTIDE SEQUENCE</scope>
</reference>
<dbReference type="PANTHER" id="PTHR36692">
    <property type="entry name" value="PROTEIN SNAKESKIN"/>
    <property type="match status" value="1"/>
</dbReference>
<evidence type="ECO:0000256" key="1">
    <source>
        <dbReference type="SAM" id="Phobius"/>
    </source>
</evidence>
<dbReference type="InterPro" id="IPR038976">
    <property type="entry name" value="Ssk"/>
</dbReference>
<dbReference type="AlphaFoldDB" id="A0A9N9SAF8"/>
<dbReference type="GO" id="GO:0005886">
    <property type="term" value="C:plasma membrane"/>
    <property type="evidence" value="ECO:0007669"/>
    <property type="project" value="TreeGrafter"/>
</dbReference>
<proteinExistence type="predicted"/>
<gene>
    <name evidence="2" type="ORF">PHAECO_LOCUS21</name>
</gene>
<sequence>MSAEVESNKEDDVKEQKPRKPLKVVFAEKWQIGIKILELLVCAVCMGFIYDPASTAGLGKSHMLHVGVMYTAYTGYMVVNCVLLVGRTLGERIPYKTVSIFAITGSALFLITCILLTVDRLYLMKHYFYHPNMYLLTMMTTSIIFAFINVVLLAVDAMFTFIRKEDF</sequence>
<keyword evidence="1" id="KW-0812">Transmembrane</keyword>
<feature type="transmembrane region" description="Helical" evidence="1">
    <location>
        <begin position="62"/>
        <end position="86"/>
    </location>
</feature>
<dbReference type="GO" id="GO:0019991">
    <property type="term" value="P:septate junction assembly"/>
    <property type="evidence" value="ECO:0007669"/>
    <property type="project" value="InterPro"/>
</dbReference>
<name>A0A9N9SAF8_PHACE</name>
<dbReference type="PANTHER" id="PTHR36692:SF2">
    <property type="entry name" value="GEO12064P1"/>
    <property type="match status" value="1"/>
</dbReference>
<protein>
    <submittedName>
        <fullName evidence="2">Uncharacterized protein</fullName>
    </submittedName>
</protein>